<reference evidence="1 2" key="1">
    <citation type="submission" date="2021-06" db="EMBL/GenBank/DDBJ databases">
        <title>Caerostris extrusa draft genome.</title>
        <authorList>
            <person name="Kono N."/>
            <person name="Arakawa K."/>
        </authorList>
    </citation>
    <scope>NUCLEOTIDE SEQUENCE [LARGE SCALE GENOMIC DNA]</scope>
</reference>
<proteinExistence type="predicted"/>
<gene>
    <name evidence="1" type="ORF">CEXT_760431</name>
</gene>
<dbReference type="Proteomes" id="UP001054945">
    <property type="component" value="Unassembled WGS sequence"/>
</dbReference>
<comment type="caution">
    <text evidence="1">The sequence shown here is derived from an EMBL/GenBank/DDBJ whole genome shotgun (WGS) entry which is preliminary data.</text>
</comment>
<protein>
    <submittedName>
        <fullName evidence="1">Uncharacterized protein</fullName>
    </submittedName>
</protein>
<evidence type="ECO:0000313" key="2">
    <source>
        <dbReference type="Proteomes" id="UP001054945"/>
    </source>
</evidence>
<dbReference type="AlphaFoldDB" id="A0AAV4NDZ0"/>
<dbReference type="EMBL" id="BPLR01020723">
    <property type="protein sequence ID" value="GIX81896.1"/>
    <property type="molecule type" value="Genomic_DNA"/>
</dbReference>
<name>A0AAV4NDZ0_CAEEX</name>
<sequence length="75" mass="9042">MANEDHQHKKSRIELEETRSFIPPNRMERLSRNFVTKLSRTDVSKEKLDFRFHIMLDEVVVTIVGTEHWFEEEVV</sequence>
<accession>A0AAV4NDZ0</accession>
<evidence type="ECO:0000313" key="1">
    <source>
        <dbReference type="EMBL" id="GIX81896.1"/>
    </source>
</evidence>
<keyword evidence="2" id="KW-1185">Reference proteome</keyword>
<organism evidence="1 2">
    <name type="scientific">Caerostris extrusa</name>
    <name type="common">Bark spider</name>
    <name type="synonym">Caerostris bankana</name>
    <dbReference type="NCBI Taxonomy" id="172846"/>
    <lineage>
        <taxon>Eukaryota</taxon>
        <taxon>Metazoa</taxon>
        <taxon>Ecdysozoa</taxon>
        <taxon>Arthropoda</taxon>
        <taxon>Chelicerata</taxon>
        <taxon>Arachnida</taxon>
        <taxon>Araneae</taxon>
        <taxon>Araneomorphae</taxon>
        <taxon>Entelegynae</taxon>
        <taxon>Araneoidea</taxon>
        <taxon>Araneidae</taxon>
        <taxon>Caerostris</taxon>
    </lineage>
</organism>